<gene>
    <name evidence="1" type="ORF">DARMORV10_C07P07490.1</name>
</gene>
<dbReference type="AlphaFoldDB" id="A0A816LRA1"/>
<accession>A0A816LRA1</accession>
<reference evidence="1" key="1">
    <citation type="submission" date="2021-01" db="EMBL/GenBank/DDBJ databases">
        <authorList>
            <consortium name="Genoscope - CEA"/>
            <person name="William W."/>
        </authorList>
    </citation>
    <scope>NUCLEOTIDE SEQUENCE</scope>
</reference>
<protein>
    <submittedName>
        <fullName evidence="1">(rape) hypothetical protein</fullName>
    </submittedName>
</protein>
<dbReference type="EMBL" id="HG994371">
    <property type="protein sequence ID" value="CAF1955288.1"/>
    <property type="molecule type" value="Genomic_DNA"/>
</dbReference>
<sequence length="107" mass="11988">MPCSHAIAAALKANVKVEGLIGDVYTINYLKAAYAEHVLPPVELDSGHRLADDVASITLNPPATRRPPGRPRKKRLFSREEMKKIRRRYCSRCKGLGHNRATRKQAI</sequence>
<proteinExistence type="predicted"/>
<evidence type="ECO:0000313" key="1">
    <source>
        <dbReference type="EMBL" id="CAF1955288.1"/>
    </source>
</evidence>
<name>A0A816LRA1_BRANA</name>
<organism evidence="1">
    <name type="scientific">Brassica napus</name>
    <name type="common">Rape</name>
    <dbReference type="NCBI Taxonomy" id="3708"/>
    <lineage>
        <taxon>Eukaryota</taxon>
        <taxon>Viridiplantae</taxon>
        <taxon>Streptophyta</taxon>
        <taxon>Embryophyta</taxon>
        <taxon>Tracheophyta</taxon>
        <taxon>Spermatophyta</taxon>
        <taxon>Magnoliopsida</taxon>
        <taxon>eudicotyledons</taxon>
        <taxon>Gunneridae</taxon>
        <taxon>Pentapetalae</taxon>
        <taxon>rosids</taxon>
        <taxon>malvids</taxon>
        <taxon>Brassicales</taxon>
        <taxon>Brassicaceae</taxon>
        <taxon>Brassiceae</taxon>
        <taxon>Brassica</taxon>
    </lineage>
</organism>
<dbReference type="Proteomes" id="UP001295469">
    <property type="component" value="Chromosome C07"/>
</dbReference>